<dbReference type="AlphaFoldDB" id="A0A8S1LTY3"/>
<comment type="caution">
    <text evidence="1">The sequence shown here is derived from an EMBL/GenBank/DDBJ whole genome shotgun (WGS) entry which is preliminary data.</text>
</comment>
<evidence type="ECO:0000313" key="1">
    <source>
        <dbReference type="EMBL" id="CAD8069535.1"/>
    </source>
</evidence>
<dbReference type="EMBL" id="CAJJDN010000025">
    <property type="protein sequence ID" value="CAD8069535.1"/>
    <property type="molecule type" value="Genomic_DNA"/>
</dbReference>
<name>A0A8S1LTY3_9CILI</name>
<sequence length="74" mass="9077">MQYFVIELYLITIIYQSKWIEYKCSLKKMQIQKCQLISFIDSNSTQQKESLFCFEEFSKKNQYELEMIAKKREV</sequence>
<keyword evidence="2" id="KW-1185">Reference proteome</keyword>
<evidence type="ECO:0000313" key="2">
    <source>
        <dbReference type="Proteomes" id="UP000692954"/>
    </source>
</evidence>
<organism evidence="1 2">
    <name type="scientific">Paramecium sonneborni</name>
    <dbReference type="NCBI Taxonomy" id="65129"/>
    <lineage>
        <taxon>Eukaryota</taxon>
        <taxon>Sar</taxon>
        <taxon>Alveolata</taxon>
        <taxon>Ciliophora</taxon>
        <taxon>Intramacronucleata</taxon>
        <taxon>Oligohymenophorea</taxon>
        <taxon>Peniculida</taxon>
        <taxon>Parameciidae</taxon>
        <taxon>Paramecium</taxon>
    </lineage>
</organism>
<accession>A0A8S1LTY3</accession>
<protein>
    <submittedName>
        <fullName evidence="1">Uncharacterized protein</fullName>
    </submittedName>
</protein>
<gene>
    <name evidence="1" type="ORF">PSON_ATCC_30995.1.T0250331</name>
</gene>
<reference evidence="1" key="1">
    <citation type="submission" date="2021-01" db="EMBL/GenBank/DDBJ databases">
        <authorList>
            <consortium name="Genoscope - CEA"/>
            <person name="William W."/>
        </authorList>
    </citation>
    <scope>NUCLEOTIDE SEQUENCE</scope>
</reference>
<proteinExistence type="predicted"/>
<dbReference type="Proteomes" id="UP000692954">
    <property type="component" value="Unassembled WGS sequence"/>
</dbReference>